<keyword evidence="3" id="KW-1185">Reference proteome</keyword>
<evidence type="ECO:0000256" key="1">
    <source>
        <dbReference type="SAM" id="MobiDB-lite"/>
    </source>
</evidence>
<evidence type="ECO:0000313" key="3">
    <source>
        <dbReference type="Proteomes" id="UP001172684"/>
    </source>
</evidence>
<dbReference type="Proteomes" id="UP001172684">
    <property type="component" value="Unassembled WGS sequence"/>
</dbReference>
<protein>
    <recommendedName>
        <fullName evidence="4">SNF2 N-terminal domain-containing protein</fullName>
    </recommendedName>
</protein>
<evidence type="ECO:0000313" key="2">
    <source>
        <dbReference type="EMBL" id="KAJ9669619.1"/>
    </source>
</evidence>
<name>A0ABQ9P7S6_9PEZI</name>
<reference evidence="2" key="1">
    <citation type="submission" date="2022-10" db="EMBL/GenBank/DDBJ databases">
        <title>Culturing micro-colonial fungi from biological soil crusts in the Mojave desert and describing Neophaeococcomyces mojavensis, and introducing the new genera and species Taxawa tesnikishii.</title>
        <authorList>
            <person name="Kurbessoian T."/>
            <person name="Stajich J.E."/>
        </authorList>
    </citation>
    <scope>NUCLEOTIDE SEQUENCE</scope>
    <source>
        <strain evidence="2">TK_1</strain>
    </source>
</reference>
<organism evidence="2 3">
    <name type="scientific">Coniosporium apollinis</name>
    <dbReference type="NCBI Taxonomy" id="61459"/>
    <lineage>
        <taxon>Eukaryota</taxon>
        <taxon>Fungi</taxon>
        <taxon>Dikarya</taxon>
        <taxon>Ascomycota</taxon>
        <taxon>Pezizomycotina</taxon>
        <taxon>Dothideomycetes</taxon>
        <taxon>Dothideomycetes incertae sedis</taxon>
        <taxon>Coniosporium</taxon>
    </lineage>
</organism>
<dbReference type="EMBL" id="JAPDRL010000001">
    <property type="protein sequence ID" value="KAJ9669619.1"/>
    <property type="molecule type" value="Genomic_DNA"/>
</dbReference>
<proteinExistence type="predicted"/>
<feature type="region of interest" description="Disordered" evidence="1">
    <location>
        <begin position="199"/>
        <end position="222"/>
    </location>
</feature>
<gene>
    <name evidence="2" type="ORF">H2201_000002</name>
</gene>
<comment type="caution">
    <text evidence="2">The sequence shown here is derived from an EMBL/GenBank/DDBJ whole genome shotgun (WGS) entry which is preliminary data.</text>
</comment>
<accession>A0ABQ9P7S6</accession>
<sequence>MVTEIGQGDISKEVADDLIKLDSGLQAIANQAAPDSHALAFGRMIKVIILDSAPTPTYVKAYERLGFKPKKPILLKDVPRNVGKEMDDIATHPTLYSVILADKYGLGKTILSLLFLRKFTERESTRVDGKPHLPMLIGDRKSARVGDPTKAYILSKEGLVRGFLPGGIFDPKSAKTSRCIVLTTYTTFRDRTTYNREADGLLDPATEGGEEGRADAAPARDTTAGVKDQAGAASIVAQGSSTEAKAPALLNTIDGTFEKKVKLTPELKLMLRRIGTRTKKTKGTVKKVIGTQQSRDVAGDDTIIKADKDDVDSDLEDRRDDAAPPTLTSALSGRFSIVILDKGHKAKDMLSQTYISIADL</sequence>
<evidence type="ECO:0008006" key="4">
    <source>
        <dbReference type="Google" id="ProtNLM"/>
    </source>
</evidence>